<gene>
    <name evidence="1" type="ORF">GSF22_34180</name>
</gene>
<dbReference type="EMBL" id="WVUH01000754">
    <property type="protein sequence ID" value="MBO4211002.1"/>
    <property type="molecule type" value="Genomic_DNA"/>
</dbReference>
<keyword evidence="2" id="KW-1185">Reference proteome</keyword>
<sequence>MQDDLHLVFQHVVVEVAEEILTLAKMVRRDFLQAVHAAGVALATGLVKRVEQIQAVEVHQHRRRFAAGLGVVFLQGLGRAIQRIENRQGVIERQALVQQQHQLLPKPLG</sequence>
<comment type="caution">
    <text evidence="1">The sequence shown here is derived from an EMBL/GenBank/DDBJ whole genome shotgun (WGS) entry which is preliminary data.</text>
</comment>
<dbReference type="InterPro" id="IPR019546">
    <property type="entry name" value="TAT_signal_bac_arc"/>
</dbReference>
<evidence type="ECO:0000313" key="1">
    <source>
        <dbReference type="EMBL" id="MBO4211002.1"/>
    </source>
</evidence>
<dbReference type="NCBIfam" id="TIGR01409">
    <property type="entry name" value="TAT_signal_seq"/>
    <property type="match status" value="1"/>
</dbReference>
<dbReference type="Proteomes" id="UP000823521">
    <property type="component" value="Unassembled WGS sequence"/>
</dbReference>
<reference evidence="1 2" key="1">
    <citation type="submission" date="2019-12" db="EMBL/GenBank/DDBJ databases">
        <title>Whole genome sequencing of endophytic Actinobacterium Micromonospora sp. MPMI6T.</title>
        <authorList>
            <person name="Evv R."/>
            <person name="Podile A.R."/>
        </authorList>
    </citation>
    <scope>NUCLEOTIDE SEQUENCE [LARGE SCALE GENOMIC DNA]</scope>
    <source>
        <strain evidence="1 2">MPMI6</strain>
    </source>
</reference>
<proteinExistence type="predicted"/>
<protein>
    <submittedName>
        <fullName evidence="1">Twin-arginine translocation signal domain-containing protein</fullName>
    </submittedName>
</protein>
<name>A0ABS3W2I3_MICEH</name>
<accession>A0ABS3W2I3</accession>
<feature type="non-terminal residue" evidence="1">
    <location>
        <position position="109"/>
    </location>
</feature>
<evidence type="ECO:0000313" key="2">
    <source>
        <dbReference type="Proteomes" id="UP000823521"/>
    </source>
</evidence>
<organism evidence="1 2">
    <name type="scientific">Micromonospora echinofusca</name>
    <dbReference type="NCBI Taxonomy" id="47858"/>
    <lineage>
        <taxon>Bacteria</taxon>
        <taxon>Bacillati</taxon>
        <taxon>Actinomycetota</taxon>
        <taxon>Actinomycetes</taxon>
        <taxon>Micromonosporales</taxon>
        <taxon>Micromonosporaceae</taxon>
        <taxon>Micromonospora</taxon>
    </lineage>
</organism>